<name>A0A7M1LFC1_9BACT</name>
<proteinExistence type="predicted"/>
<organism evidence="1 2">
    <name type="scientific">Campylobacter corcagiensis</name>
    <dbReference type="NCBI Taxonomy" id="1448857"/>
    <lineage>
        <taxon>Bacteria</taxon>
        <taxon>Pseudomonadati</taxon>
        <taxon>Campylobacterota</taxon>
        <taxon>Epsilonproteobacteria</taxon>
        <taxon>Campylobacterales</taxon>
        <taxon>Campylobacteraceae</taxon>
        <taxon>Campylobacter</taxon>
    </lineage>
</organism>
<gene>
    <name evidence="1" type="ORF">IMC76_08635</name>
</gene>
<dbReference type="Proteomes" id="UP000594749">
    <property type="component" value="Chromosome"/>
</dbReference>
<protein>
    <submittedName>
        <fullName evidence="1">DUF1804 family protein</fullName>
    </submittedName>
</protein>
<sequence length="160" mass="18024">MSSTKELARELYLKGFNISKIAQILHKSPKTIQNYKSRDGNWDMIKATDAILNAKNSGETIYNSFIDQMYQAIKDITDDDKLSSIEKANALSKVGDSFAKMKYIAKLEDPASYKLSIVKEVIKLIVEHFKSSGDDKSLQNLVLLLDSAEFNKKIENLNAI</sequence>
<dbReference type="InterPro" id="IPR014926">
    <property type="entry name" value="Phage_D3112_Orf24"/>
</dbReference>
<reference evidence="1 2" key="1">
    <citation type="submission" date="2020-10" db="EMBL/GenBank/DDBJ databases">
        <title>Campylobacter and Helicobacter PacBio genomes.</title>
        <authorList>
            <person name="Lane C."/>
        </authorList>
    </citation>
    <scope>NUCLEOTIDE SEQUENCE [LARGE SCALE GENOMIC DNA]</scope>
    <source>
        <strain evidence="1 2">2016D-0077</strain>
    </source>
</reference>
<dbReference type="AlphaFoldDB" id="A0A7M1LFC1"/>
<evidence type="ECO:0000313" key="1">
    <source>
        <dbReference type="EMBL" id="QOQ87258.1"/>
    </source>
</evidence>
<dbReference type="Pfam" id="PF08822">
    <property type="entry name" value="DUF1804"/>
    <property type="match status" value="1"/>
</dbReference>
<keyword evidence="2" id="KW-1185">Reference proteome</keyword>
<dbReference type="OrthoDB" id="5354833at2"/>
<dbReference type="EMBL" id="CP063078">
    <property type="protein sequence ID" value="QOQ87258.1"/>
    <property type="molecule type" value="Genomic_DNA"/>
</dbReference>
<evidence type="ECO:0000313" key="2">
    <source>
        <dbReference type="Proteomes" id="UP000594749"/>
    </source>
</evidence>
<dbReference type="RefSeq" id="WP_025803618.1">
    <property type="nucleotide sequence ID" value="NZ_CP053842.1"/>
</dbReference>
<accession>A0A7M1LFC1</accession>